<feature type="domain" description="Ionotropic glutamate receptor C-terminal" evidence="4">
    <location>
        <begin position="40"/>
        <end position="256"/>
    </location>
</feature>
<dbReference type="PANTHER" id="PTHR35936:SF17">
    <property type="entry name" value="ARGININE-BINDING EXTRACELLULAR PROTEIN ARTP"/>
    <property type="match status" value="1"/>
</dbReference>
<evidence type="ECO:0000256" key="2">
    <source>
        <dbReference type="SAM" id="SignalP"/>
    </source>
</evidence>
<feature type="domain" description="Solute-binding protein family 3/N-terminal" evidence="3">
    <location>
        <begin position="40"/>
        <end position="256"/>
    </location>
</feature>
<proteinExistence type="predicted"/>
<organism evidence="5 6">
    <name type="scientific">Kocuria varians</name>
    <name type="common">Micrococcus varians</name>
    <dbReference type="NCBI Taxonomy" id="1272"/>
    <lineage>
        <taxon>Bacteria</taxon>
        <taxon>Bacillati</taxon>
        <taxon>Actinomycetota</taxon>
        <taxon>Actinomycetes</taxon>
        <taxon>Micrococcales</taxon>
        <taxon>Micrococcaceae</taxon>
        <taxon>Kocuria</taxon>
    </lineage>
</organism>
<name>A0A4Y4CYV8_KOCVA</name>
<feature type="chain" id="PRO_5039521681" evidence="2">
    <location>
        <begin position="21"/>
        <end position="256"/>
    </location>
</feature>
<protein>
    <submittedName>
        <fullName evidence="5">Basic amino acid ABC transporter substrate-binding protein</fullName>
    </submittedName>
</protein>
<dbReference type="STRING" id="1272.GCA_900014985_00824"/>
<dbReference type="InterPro" id="IPR001638">
    <property type="entry name" value="Solute-binding_3/MltF_N"/>
</dbReference>
<dbReference type="Pfam" id="PF00497">
    <property type="entry name" value="SBP_bac_3"/>
    <property type="match status" value="1"/>
</dbReference>
<dbReference type="PANTHER" id="PTHR35936">
    <property type="entry name" value="MEMBRANE-BOUND LYTIC MUREIN TRANSGLYCOSYLASE F"/>
    <property type="match status" value="1"/>
</dbReference>
<dbReference type="Proteomes" id="UP000315730">
    <property type="component" value="Unassembled WGS sequence"/>
</dbReference>
<evidence type="ECO:0000313" key="6">
    <source>
        <dbReference type="Proteomes" id="UP000315730"/>
    </source>
</evidence>
<dbReference type="Gene3D" id="3.40.190.10">
    <property type="entry name" value="Periplasmic binding protein-like II"/>
    <property type="match status" value="2"/>
</dbReference>
<dbReference type="SMART" id="SM00062">
    <property type="entry name" value="PBPb"/>
    <property type="match status" value="1"/>
</dbReference>
<dbReference type="InterPro" id="IPR001320">
    <property type="entry name" value="Iontro_rcpt_C"/>
</dbReference>
<comment type="caution">
    <text evidence="5">The sequence shown here is derived from an EMBL/GenBank/DDBJ whole genome shotgun (WGS) entry which is preliminary data.</text>
</comment>
<evidence type="ECO:0000259" key="3">
    <source>
        <dbReference type="SMART" id="SM00062"/>
    </source>
</evidence>
<evidence type="ECO:0000313" key="5">
    <source>
        <dbReference type="EMBL" id="GEC98071.1"/>
    </source>
</evidence>
<gene>
    <name evidence="5" type="ORF">KVA01_02260</name>
</gene>
<sequence length="256" mass="27211">MSHLRRLVPALAVLSAAALALTGCESTSGGDAQASGGSGTFTVCANSPYPPFEFEKDGKVVGFDMSLGDEIAKDLGKEKQFVQANFETLESGAALDTGQCDAAISGISITDARKKSVDFSKPYFNDQIALLTKKDSGIKGFDSVGDKTVGVQQATSGEDYAKDKKLNTQQFEDVELMFQSLESGGVQAVSGNISTLSKRAESNPDLEVVQTVDTNENLGVAVKKGNKELLDSVNKTLDRITSDGTMDKMKKEWMGL</sequence>
<feature type="signal peptide" evidence="2">
    <location>
        <begin position="1"/>
        <end position="20"/>
    </location>
</feature>
<keyword evidence="6" id="KW-1185">Reference proteome</keyword>
<dbReference type="GO" id="GO:0015276">
    <property type="term" value="F:ligand-gated monoatomic ion channel activity"/>
    <property type="evidence" value="ECO:0007669"/>
    <property type="project" value="InterPro"/>
</dbReference>
<dbReference type="SUPFAM" id="SSF53850">
    <property type="entry name" value="Periplasmic binding protein-like II"/>
    <property type="match status" value="1"/>
</dbReference>
<dbReference type="OrthoDB" id="8454826at2"/>
<dbReference type="PROSITE" id="PS51257">
    <property type="entry name" value="PROKAR_LIPOPROTEIN"/>
    <property type="match status" value="1"/>
</dbReference>
<evidence type="ECO:0000259" key="4">
    <source>
        <dbReference type="SMART" id="SM00079"/>
    </source>
</evidence>
<dbReference type="CDD" id="cd13530">
    <property type="entry name" value="PBP2_peptides_like"/>
    <property type="match status" value="1"/>
</dbReference>
<dbReference type="AlphaFoldDB" id="A0A4Y4CYV8"/>
<reference evidence="5 6" key="1">
    <citation type="submission" date="2019-06" db="EMBL/GenBank/DDBJ databases">
        <title>Whole genome shotgun sequence of Kocuria varians NBRC 15358.</title>
        <authorList>
            <person name="Hosoyama A."/>
            <person name="Uohara A."/>
            <person name="Ohji S."/>
            <person name="Ichikawa N."/>
        </authorList>
    </citation>
    <scope>NUCLEOTIDE SEQUENCE [LARGE SCALE GENOMIC DNA]</scope>
    <source>
        <strain evidence="5 6">NBRC 15358</strain>
    </source>
</reference>
<keyword evidence="1 2" id="KW-0732">Signal</keyword>
<dbReference type="EMBL" id="BJNW01000001">
    <property type="protein sequence ID" value="GEC98071.1"/>
    <property type="molecule type" value="Genomic_DNA"/>
</dbReference>
<evidence type="ECO:0000256" key="1">
    <source>
        <dbReference type="ARBA" id="ARBA00022729"/>
    </source>
</evidence>
<dbReference type="RefSeq" id="WP_068468125.1">
    <property type="nucleotide sequence ID" value="NZ_BJNW01000001.1"/>
</dbReference>
<dbReference type="SMART" id="SM00079">
    <property type="entry name" value="PBPe"/>
    <property type="match status" value="1"/>
</dbReference>
<accession>A0A4Y4CYV8</accession>
<dbReference type="GO" id="GO:0016020">
    <property type="term" value="C:membrane"/>
    <property type="evidence" value="ECO:0007669"/>
    <property type="project" value="InterPro"/>
</dbReference>